<protein>
    <submittedName>
        <fullName evidence="1">Uncharacterized protein</fullName>
    </submittedName>
</protein>
<name>A0A2P2PBG2_RHIMU</name>
<reference evidence="1" key="1">
    <citation type="submission" date="2018-02" db="EMBL/GenBank/DDBJ databases">
        <title>Rhizophora mucronata_Transcriptome.</title>
        <authorList>
            <person name="Meera S.P."/>
            <person name="Sreeshan A."/>
            <person name="Augustine A."/>
        </authorList>
    </citation>
    <scope>NUCLEOTIDE SEQUENCE</scope>
    <source>
        <tissue evidence="1">Leaf</tissue>
    </source>
</reference>
<sequence>MSFDEISGCCYQMLLAIYDYSLHYFHQNFGAKILC</sequence>
<dbReference type="AlphaFoldDB" id="A0A2P2PBG2"/>
<proteinExistence type="predicted"/>
<organism evidence="1">
    <name type="scientific">Rhizophora mucronata</name>
    <name type="common">Asiatic mangrove</name>
    <dbReference type="NCBI Taxonomy" id="61149"/>
    <lineage>
        <taxon>Eukaryota</taxon>
        <taxon>Viridiplantae</taxon>
        <taxon>Streptophyta</taxon>
        <taxon>Embryophyta</taxon>
        <taxon>Tracheophyta</taxon>
        <taxon>Spermatophyta</taxon>
        <taxon>Magnoliopsida</taxon>
        <taxon>eudicotyledons</taxon>
        <taxon>Gunneridae</taxon>
        <taxon>Pentapetalae</taxon>
        <taxon>rosids</taxon>
        <taxon>fabids</taxon>
        <taxon>Malpighiales</taxon>
        <taxon>Rhizophoraceae</taxon>
        <taxon>Rhizophora</taxon>
    </lineage>
</organism>
<dbReference type="EMBL" id="GGEC01071608">
    <property type="protein sequence ID" value="MBX52092.1"/>
    <property type="molecule type" value="Transcribed_RNA"/>
</dbReference>
<evidence type="ECO:0000313" key="1">
    <source>
        <dbReference type="EMBL" id="MBX52092.1"/>
    </source>
</evidence>
<accession>A0A2P2PBG2</accession>